<dbReference type="EMBL" id="CAADRA010000275">
    <property type="protein sequence ID" value="VFT79602.1"/>
    <property type="molecule type" value="Genomic_DNA"/>
</dbReference>
<dbReference type="PANTHER" id="PTHR32440">
    <property type="entry name" value="PHOSPHATASE DCR2-RELATED-RELATED"/>
    <property type="match status" value="1"/>
</dbReference>
<keyword evidence="3" id="KW-1185">Reference proteome</keyword>
<dbReference type="InterPro" id="IPR029052">
    <property type="entry name" value="Metallo-depent_PP-like"/>
</dbReference>
<dbReference type="OrthoDB" id="783096at2759"/>
<dbReference type="SUPFAM" id="SSF56300">
    <property type="entry name" value="Metallo-dependent phosphatases"/>
    <property type="match status" value="1"/>
</dbReference>
<dbReference type="AlphaFoldDB" id="A0A485K873"/>
<dbReference type="Proteomes" id="UP000332933">
    <property type="component" value="Unassembled WGS sequence"/>
</dbReference>
<name>A0A485K873_9STRA</name>
<sequence>MIFGNHDESYLPSIASNKWNMIKYIETLDGAYARSGPGDIGGVGNYDLSFKAPTDGFWGSANKEVLRTYYMDTGKSGTVTPAQNDYMKSLAASYTSQNVPALMFFHIPIPEYQEFAGVGQGEKGEKISSKEQSGLFQNMVEMGDVVASFCGHDHMNDFCFKKKDTKINLCYGGAVGYGAAYGKAGHARRARVIEWNLTPKKETITTWQYMHSQDNSNRPHYTLYERNY</sequence>
<organism evidence="2 3">
    <name type="scientific">Aphanomyces stellatus</name>
    <dbReference type="NCBI Taxonomy" id="120398"/>
    <lineage>
        <taxon>Eukaryota</taxon>
        <taxon>Sar</taxon>
        <taxon>Stramenopiles</taxon>
        <taxon>Oomycota</taxon>
        <taxon>Saprolegniomycetes</taxon>
        <taxon>Saprolegniales</taxon>
        <taxon>Verrucalvaceae</taxon>
        <taxon>Aphanomyces</taxon>
    </lineage>
</organism>
<dbReference type="GO" id="GO:0016788">
    <property type="term" value="F:hydrolase activity, acting on ester bonds"/>
    <property type="evidence" value="ECO:0007669"/>
    <property type="project" value="TreeGrafter"/>
</dbReference>
<evidence type="ECO:0000313" key="1">
    <source>
        <dbReference type="EMBL" id="KAF0717250.1"/>
    </source>
</evidence>
<accession>A0A485K873</accession>
<dbReference type="PANTHER" id="PTHR32440:SF0">
    <property type="entry name" value="PHOSPHATASE DCR2-RELATED"/>
    <property type="match status" value="1"/>
</dbReference>
<evidence type="ECO:0000313" key="2">
    <source>
        <dbReference type="EMBL" id="VFT79602.1"/>
    </source>
</evidence>
<evidence type="ECO:0000313" key="3">
    <source>
        <dbReference type="Proteomes" id="UP000332933"/>
    </source>
</evidence>
<dbReference type="EMBL" id="VJMH01000275">
    <property type="protein sequence ID" value="KAF0717250.1"/>
    <property type="molecule type" value="Genomic_DNA"/>
</dbReference>
<reference evidence="2 3" key="1">
    <citation type="submission" date="2019-03" db="EMBL/GenBank/DDBJ databases">
        <authorList>
            <person name="Gaulin E."/>
            <person name="Dumas B."/>
        </authorList>
    </citation>
    <scope>NUCLEOTIDE SEQUENCE [LARGE SCALE GENOMIC DNA]</scope>
    <source>
        <strain evidence="2">CBS 568.67</strain>
    </source>
</reference>
<reference evidence="1" key="2">
    <citation type="submission" date="2019-06" db="EMBL/GenBank/DDBJ databases">
        <title>Genomics analysis of Aphanomyces spp. identifies a new class of oomycete effector associated with host adaptation.</title>
        <authorList>
            <person name="Gaulin E."/>
        </authorList>
    </citation>
    <scope>NUCLEOTIDE SEQUENCE</scope>
    <source>
        <strain evidence="1">CBS 578.67</strain>
    </source>
</reference>
<proteinExistence type="predicted"/>
<gene>
    <name evidence="2" type="primary">Aste57867_2401</name>
    <name evidence="1" type="ORF">As57867_002395</name>
    <name evidence="2" type="ORF">ASTE57867_2401</name>
</gene>
<dbReference type="GO" id="GO:0005737">
    <property type="term" value="C:cytoplasm"/>
    <property type="evidence" value="ECO:0007669"/>
    <property type="project" value="TreeGrafter"/>
</dbReference>
<protein>
    <submittedName>
        <fullName evidence="2">Aste57867_2401 protein</fullName>
    </submittedName>
</protein>